<accession>A0A7C1ZUU7</accession>
<feature type="transmembrane region" description="Helical" evidence="1">
    <location>
        <begin position="21"/>
        <end position="39"/>
    </location>
</feature>
<sequence>MQHLKQRWQARSQQRIFIMPSRYGYAYVVLIFVMLLGAINYNNSLGHLLCFLLVSLGQVAMHHSHRNLRKMSMTATGLEPVFCEQSAQFRLTFSNEDGHDHYQLQVSHKNNPSRSRLPFLKHYHPHHLIDAIKADSQHSSSLYIVSKQRGWLSLNTVSLGSTYPLGLFRCWTLFSAPAQVLIYPKPAGDKAFPSNELSLNNGERQHDLGDDDFSGLRQYREGEPLHSVAWKAMARDEVMRSKQFFSPQANDLEFSWYSLEKLDTEQKLSQLCQWICEAENRQHRYGLVLPTLRIQPSKGPSHQHRCLKQLALYEE</sequence>
<gene>
    <name evidence="2" type="ORF">ENI26_10440</name>
</gene>
<comment type="caution">
    <text evidence="2">The sequence shown here is derived from an EMBL/GenBank/DDBJ whole genome shotgun (WGS) entry which is preliminary data.</text>
</comment>
<dbReference type="PANTHER" id="PTHR34351">
    <property type="entry name" value="SLR1927 PROTEIN-RELATED"/>
    <property type="match status" value="1"/>
</dbReference>
<name>A0A7C1ZUU7_9GAMM</name>
<proteinExistence type="predicted"/>
<keyword evidence="1" id="KW-0812">Transmembrane</keyword>
<dbReference type="Proteomes" id="UP000886384">
    <property type="component" value="Unassembled WGS sequence"/>
</dbReference>
<keyword evidence="1" id="KW-1133">Transmembrane helix</keyword>
<reference evidence="2" key="1">
    <citation type="journal article" date="2020" name="mSystems">
        <title>Genome- and Community-Level Interaction Insights into Carbon Utilization and Element Cycling Functions of Hydrothermarchaeota in Hydrothermal Sediment.</title>
        <authorList>
            <person name="Zhou Z."/>
            <person name="Liu Y."/>
            <person name="Xu W."/>
            <person name="Pan J."/>
            <person name="Luo Z.H."/>
            <person name="Li M."/>
        </authorList>
    </citation>
    <scope>NUCLEOTIDE SEQUENCE [LARGE SCALE GENOMIC DNA]</scope>
    <source>
        <strain evidence="2">HyVt-380</strain>
    </source>
</reference>
<keyword evidence="1" id="KW-0472">Membrane</keyword>
<evidence type="ECO:0000313" key="2">
    <source>
        <dbReference type="EMBL" id="HEC74769.1"/>
    </source>
</evidence>
<dbReference type="AlphaFoldDB" id="A0A7C1ZUU7"/>
<dbReference type="PANTHER" id="PTHR34351:SF1">
    <property type="entry name" value="SLR1927 PROTEIN"/>
    <property type="match status" value="1"/>
</dbReference>
<dbReference type="EMBL" id="DRHY01000227">
    <property type="protein sequence ID" value="HEC74769.1"/>
    <property type="molecule type" value="Genomic_DNA"/>
</dbReference>
<organism evidence="2">
    <name type="scientific">Methylophaga aminisulfidivorans</name>
    <dbReference type="NCBI Taxonomy" id="230105"/>
    <lineage>
        <taxon>Bacteria</taxon>
        <taxon>Pseudomonadati</taxon>
        <taxon>Pseudomonadota</taxon>
        <taxon>Gammaproteobacteria</taxon>
        <taxon>Thiotrichales</taxon>
        <taxon>Piscirickettsiaceae</taxon>
        <taxon>Methylophaga</taxon>
    </lineage>
</organism>
<protein>
    <submittedName>
        <fullName evidence="2">DUF58 domain-containing protein</fullName>
    </submittedName>
</protein>
<evidence type="ECO:0000256" key="1">
    <source>
        <dbReference type="SAM" id="Phobius"/>
    </source>
</evidence>